<dbReference type="EMBL" id="MFFS01000084">
    <property type="protein sequence ID" value="OGF20436.1"/>
    <property type="molecule type" value="Genomic_DNA"/>
</dbReference>
<dbReference type="SUPFAM" id="SSF55729">
    <property type="entry name" value="Acyl-CoA N-acyltransferases (Nat)"/>
    <property type="match status" value="1"/>
</dbReference>
<dbReference type="InterPro" id="IPR016181">
    <property type="entry name" value="Acyl_CoA_acyltransferase"/>
</dbReference>
<feature type="domain" description="N-acetyltransferase" evidence="1">
    <location>
        <begin position="3"/>
        <end position="166"/>
    </location>
</feature>
<reference evidence="2 3" key="1">
    <citation type="journal article" date="2016" name="Nat. Commun.">
        <title>Thousands of microbial genomes shed light on interconnected biogeochemical processes in an aquifer system.</title>
        <authorList>
            <person name="Anantharaman K."/>
            <person name="Brown C.T."/>
            <person name="Hug L.A."/>
            <person name="Sharon I."/>
            <person name="Castelle C.J."/>
            <person name="Probst A.J."/>
            <person name="Thomas B.C."/>
            <person name="Singh A."/>
            <person name="Wilkins M.J."/>
            <person name="Karaoz U."/>
            <person name="Brodie E.L."/>
            <person name="Williams K.H."/>
            <person name="Hubbard S.S."/>
            <person name="Banfield J.F."/>
        </authorList>
    </citation>
    <scope>NUCLEOTIDE SEQUENCE [LARGE SCALE GENOMIC DNA]</scope>
</reference>
<evidence type="ECO:0000259" key="1">
    <source>
        <dbReference type="PROSITE" id="PS51186"/>
    </source>
</evidence>
<dbReference type="AlphaFoldDB" id="A0A1F5S1B9"/>
<dbReference type="PANTHER" id="PTHR43415">
    <property type="entry name" value="SPERMIDINE N(1)-ACETYLTRANSFERASE"/>
    <property type="match status" value="1"/>
</dbReference>
<evidence type="ECO:0000313" key="2">
    <source>
        <dbReference type="EMBL" id="OGF20436.1"/>
    </source>
</evidence>
<dbReference type="Proteomes" id="UP000178323">
    <property type="component" value="Unassembled WGS sequence"/>
</dbReference>
<dbReference type="Gene3D" id="3.40.630.30">
    <property type="match status" value="1"/>
</dbReference>
<comment type="caution">
    <text evidence="2">The sequence shown here is derived from an EMBL/GenBank/DDBJ whole genome shotgun (WGS) entry which is preliminary data.</text>
</comment>
<evidence type="ECO:0000313" key="3">
    <source>
        <dbReference type="Proteomes" id="UP000178323"/>
    </source>
</evidence>
<dbReference type="PROSITE" id="PS51186">
    <property type="entry name" value="GNAT"/>
    <property type="match status" value="1"/>
</dbReference>
<protein>
    <recommendedName>
        <fullName evidence="1">N-acetyltransferase domain-containing protein</fullName>
    </recommendedName>
</protein>
<dbReference type="CDD" id="cd04301">
    <property type="entry name" value="NAT_SF"/>
    <property type="match status" value="1"/>
</dbReference>
<dbReference type="Pfam" id="PF13302">
    <property type="entry name" value="Acetyltransf_3"/>
    <property type="match status" value="1"/>
</dbReference>
<gene>
    <name evidence="2" type="ORF">A2Y83_04780</name>
</gene>
<sequence>MQIKFRLHKREDIPYRVKWFNNPNANRFVCDLANPKTTFKKEERWFDSYLKDRNKNFFTILDGKFPFGCMGLSKINKQNKNAEAFIIIGEDDYRGKGIGKMAMKYLIEYGFQKLKLHKITLGVSENNKAAVRGYKSVGFKKEGVLKDDEYSDGKYSDLILMAIFNSG</sequence>
<dbReference type="STRING" id="1797985.A2Y83_04780"/>
<dbReference type="PANTHER" id="PTHR43415:SF3">
    <property type="entry name" value="GNAT-FAMILY ACETYLTRANSFERASE"/>
    <property type="match status" value="1"/>
</dbReference>
<organism evidence="2 3">
    <name type="scientific">Candidatus Falkowbacteria bacterium RBG_13_39_14</name>
    <dbReference type="NCBI Taxonomy" id="1797985"/>
    <lineage>
        <taxon>Bacteria</taxon>
        <taxon>Candidatus Falkowiibacteriota</taxon>
    </lineage>
</organism>
<dbReference type="InterPro" id="IPR000182">
    <property type="entry name" value="GNAT_dom"/>
</dbReference>
<name>A0A1F5S1B9_9BACT</name>
<accession>A0A1F5S1B9</accession>
<proteinExistence type="predicted"/>
<dbReference type="GO" id="GO:0016747">
    <property type="term" value="F:acyltransferase activity, transferring groups other than amino-acyl groups"/>
    <property type="evidence" value="ECO:0007669"/>
    <property type="project" value="InterPro"/>
</dbReference>